<dbReference type="AlphaFoldDB" id="A0A0D7BVE7"/>
<evidence type="ECO:0000259" key="5">
    <source>
        <dbReference type="PROSITE" id="PS50166"/>
    </source>
</evidence>
<dbReference type="GO" id="GO:0006606">
    <property type="term" value="P:protein import into nucleus"/>
    <property type="evidence" value="ECO:0007669"/>
    <property type="project" value="TreeGrafter"/>
</dbReference>
<reference evidence="6 7" key="1">
    <citation type="journal article" date="2015" name="Fungal Genet. Biol.">
        <title>Evolution of novel wood decay mechanisms in Agaricales revealed by the genome sequences of Fistulina hepatica and Cylindrobasidium torrendii.</title>
        <authorList>
            <person name="Floudas D."/>
            <person name="Held B.W."/>
            <person name="Riley R."/>
            <person name="Nagy L.G."/>
            <person name="Koehler G."/>
            <person name="Ransdell A.S."/>
            <person name="Younus H."/>
            <person name="Chow J."/>
            <person name="Chiniquy J."/>
            <person name="Lipzen A."/>
            <person name="Tritt A."/>
            <person name="Sun H."/>
            <person name="Haridas S."/>
            <person name="LaButti K."/>
            <person name="Ohm R.A."/>
            <person name="Kues U."/>
            <person name="Blanchette R.A."/>
            <person name="Grigoriev I.V."/>
            <person name="Minto R.E."/>
            <person name="Hibbett D.S."/>
        </authorList>
    </citation>
    <scope>NUCLEOTIDE SEQUENCE [LARGE SCALE GENOMIC DNA]</scope>
    <source>
        <strain evidence="6 7">FP15055 ss-10</strain>
    </source>
</reference>
<dbReference type="Gene3D" id="1.25.10.10">
    <property type="entry name" value="Leucine-rich Repeat Variant"/>
    <property type="match status" value="1"/>
</dbReference>
<dbReference type="InterPro" id="IPR058669">
    <property type="entry name" value="TPR_IPO7/11-like"/>
</dbReference>
<proteinExistence type="inferred from homology"/>
<dbReference type="Pfam" id="PF03810">
    <property type="entry name" value="IBN_N"/>
    <property type="match status" value="1"/>
</dbReference>
<comment type="subcellular location">
    <subcellularLocation>
        <location evidence="1">Nucleus</location>
    </subcellularLocation>
</comment>
<organism evidence="6 7">
    <name type="scientific">Cylindrobasidium torrendii FP15055 ss-10</name>
    <dbReference type="NCBI Taxonomy" id="1314674"/>
    <lineage>
        <taxon>Eukaryota</taxon>
        <taxon>Fungi</taxon>
        <taxon>Dikarya</taxon>
        <taxon>Basidiomycota</taxon>
        <taxon>Agaricomycotina</taxon>
        <taxon>Agaricomycetes</taxon>
        <taxon>Agaricomycetidae</taxon>
        <taxon>Agaricales</taxon>
        <taxon>Marasmiineae</taxon>
        <taxon>Physalacriaceae</taxon>
        <taxon>Cylindrobasidium</taxon>
    </lineage>
</organism>
<evidence type="ECO:0000256" key="1">
    <source>
        <dbReference type="ARBA" id="ARBA00004123"/>
    </source>
</evidence>
<dbReference type="PANTHER" id="PTHR10997:SF7">
    <property type="entry name" value="IMPORTIN-11"/>
    <property type="match status" value="1"/>
</dbReference>
<dbReference type="SUPFAM" id="SSF48371">
    <property type="entry name" value="ARM repeat"/>
    <property type="match status" value="1"/>
</dbReference>
<gene>
    <name evidence="6" type="ORF">CYLTODRAFT_364561</name>
</gene>
<dbReference type="PROSITE" id="PS50166">
    <property type="entry name" value="IMPORTIN_B_NT"/>
    <property type="match status" value="1"/>
</dbReference>
<evidence type="ECO:0000256" key="2">
    <source>
        <dbReference type="ARBA" id="ARBA00007991"/>
    </source>
</evidence>
<keyword evidence="4" id="KW-0539">Nucleus</keyword>
<dbReference type="Proteomes" id="UP000054007">
    <property type="component" value="Unassembled WGS sequence"/>
</dbReference>
<accession>A0A0D7BVE7</accession>
<evidence type="ECO:0000256" key="4">
    <source>
        <dbReference type="ARBA" id="ARBA00023242"/>
    </source>
</evidence>
<dbReference type="InterPro" id="IPR001494">
    <property type="entry name" value="Importin-beta_N"/>
</dbReference>
<dbReference type="GO" id="GO:0005635">
    <property type="term" value="C:nuclear envelope"/>
    <property type="evidence" value="ECO:0007669"/>
    <property type="project" value="TreeGrafter"/>
</dbReference>
<dbReference type="GO" id="GO:0005829">
    <property type="term" value="C:cytosol"/>
    <property type="evidence" value="ECO:0007669"/>
    <property type="project" value="TreeGrafter"/>
</dbReference>
<keyword evidence="3" id="KW-0813">Transport</keyword>
<comment type="similarity">
    <text evidence="2">Belongs to the importin beta family.</text>
</comment>
<dbReference type="SMART" id="SM00913">
    <property type="entry name" value="IBN_N"/>
    <property type="match status" value="1"/>
</dbReference>
<feature type="domain" description="Importin N-terminal" evidence="5">
    <location>
        <begin position="37"/>
        <end position="107"/>
    </location>
</feature>
<dbReference type="EMBL" id="KN880432">
    <property type="protein sequence ID" value="KIY74164.1"/>
    <property type="molecule type" value="Genomic_DNA"/>
</dbReference>
<dbReference type="GO" id="GO:0031267">
    <property type="term" value="F:small GTPase binding"/>
    <property type="evidence" value="ECO:0007669"/>
    <property type="project" value="InterPro"/>
</dbReference>
<evidence type="ECO:0000256" key="3">
    <source>
        <dbReference type="ARBA" id="ARBA00022448"/>
    </source>
</evidence>
<name>A0A0D7BVE7_9AGAR</name>
<evidence type="ECO:0000313" key="6">
    <source>
        <dbReference type="EMBL" id="KIY74164.1"/>
    </source>
</evidence>
<sequence>MHTGMAPGPSLQAIDAQELYQTLVAATSQDPQAIRQSGDRLKELLGHFGAFDALQSIAAERSVPLPVRQQAIIQFKNTALNSWRNRRLQNEEHKAAVRARCLGFIEEPDQTIADCNQVIVARIARNDFPQHWPDLTTSLLSIIDTNLQQRYSSQSEDPLCTLRLQRSLQLLGGVVREFAAYKMLTGVKTMAALVDQLHGVLYGYYATISSTFTSVDGSSTKSFHDVALAHQVYKIVARIAVWLWQRSDKTGMEAFQAKQEWFYLFFTSSASQVRALLQLRMQIISTGAPENPQSRAFIEVLTKHIRHIGKFFRHLSRLSQTRFVELPGCAELVIFYWEHVVSATSAPADTVADSPFVLYPVRILVQGMVLFKENLGQWTVTKKNGTPNANTLSQTFVQEAIQVLIVRLLPLKGADLQAWTADPEEWVTNEEKESDQWEYEVRACAERLLMHICNRFSEFVVPLLQSMFNELAGQQATDLSTILQKEAMYCAIGRCAHHLQDFIPFEQWTSQTLVAEAQSTNADYPIIKRRIAWLIGKWTQVAKNPNVPVCWQTLVHLLSNRGPGTDTVVRLTAGMALRECVDTTNFDMNAFEQYLPLTVVELMRLIIETDTLENKRRVSESLNVVIVIAGERIIPLVDTIAQPLPEIWTDAGDEILLKATLLHTVAGLVNATKGASPKLSHIIVPMIRNALQKKMELDEDGLALWKAALQNCPDNESVQIYLDLVPEALAMLEDNLDVLCQVNDIVEAYILLAGTQILQVCGLQLFQAYVKPFKMVAITAQRKDLLLSIHTIVATTPSSLWGEVLHTSGLFAYLVNALLDSEIVSYVLAEHVYIFSRIALVDTSMFLQLMTHTAPKLSMPEAKLWDRLLDAWWDKFDAMAEPRHRKLCAMGIASLVGSGKQEVLERLKSDWFNMWLDVFGEIKESLVSPGVDLDEESHLKRNWEVEDPPHEIYRTAEEGSPEYARRKLLWDNDPVRTVKLSLFVGQKLREAEMIYGSDTFRAQFLATADSTVLAQIEKEVTA</sequence>
<evidence type="ECO:0000313" key="7">
    <source>
        <dbReference type="Proteomes" id="UP000054007"/>
    </source>
</evidence>
<dbReference type="InterPro" id="IPR016024">
    <property type="entry name" value="ARM-type_fold"/>
</dbReference>
<dbReference type="OrthoDB" id="361693at2759"/>
<protein>
    <submittedName>
        <fullName evidence="6">ARM repeat-containing protein</fullName>
    </submittedName>
</protein>
<dbReference type="PANTHER" id="PTHR10997">
    <property type="entry name" value="IMPORTIN-7, 8, 11"/>
    <property type="match status" value="1"/>
</dbReference>
<dbReference type="Pfam" id="PF25758">
    <property type="entry name" value="TPR_IPO11"/>
    <property type="match status" value="1"/>
</dbReference>
<dbReference type="STRING" id="1314674.A0A0D7BVE7"/>
<keyword evidence="7" id="KW-1185">Reference proteome</keyword>
<dbReference type="InterPro" id="IPR011989">
    <property type="entry name" value="ARM-like"/>
</dbReference>